<dbReference type="PROSITE" id="PS00012">
    <property type="entry name" value="PHOSPHOPANTETHEINE"/>
    <property type="match status" value="1"/>
</dbReference>
<dbReference type="Proteomes" id="UP000466931">
    <property type="component" value="Chromosome"/>
</dbReference>
<dbReference type="InterPro" id="IPR050091">
    <property type="entry name" value="PKS_NRPS_Biosynth_Enz"/>
</dbReference>
<proteinExistence type="predicted"/>
<name>A0A7I7XUR7_9MYCO</name>
<dbReference type="Gene3D" id="3.40.366.10">
    <property type="entry name" value="Malonyl-Coenzyme A Acyl Carrier Protein, domain 2"/>
    <property type="match status" value="1"/>
</dbReference>
<organism evidence="6 7">
    <name type="scientific">Mycolicibacterium confluentis</name>
    <dbReference type="NCBI Taxonomy" id="28047"/>
    <lineage>
        <taxon>Bacteria</taxon>
        <taxon>Bacillati</taxon>
        <taxon>Actinomycetota</taxon>
        <taxon>Actinomycetes</taxon>
        <taxon>Mycobacteriales</taxon>
        <taxon>Mycobacteriaceae</taxon>
        <taxon>Mycolicibacterium</taxon>
    </lineage>
</organism>
<dbReference type="AlphaFoldDB" id="A0A7I7XUR7"/>
<keyword evidence="7" id="KW-1185">Reference proteome</keyword>
<dbReference type="InterPro" id="IPR036291">
    <property type="entry name" value="NAD(P)-bd_dom_sf"/>
</dbReference>
<dbReference type="InterPro" id="IPR009081">
    <property type="entry name" value="PP-bd_ACP"/>
</dbReference>
<accession>A0A7I7XUR7</accession>
<keyword evidence="4" id="KW-0521">NADP</keyword>
<dbReference type="InterPro" id="IPR016036">
    <property type="entry name" value="Malonyl_transacylase_ACP-bd"/>
</dbReference>
<dbReference type="Pfam" id="PF00698">
    <property type="entry name" value="Acyl_transf_1"/>
    <property type="match status" value="1"/>
</dbReference>
<dbReference type="SMART" id="SM00823">
    <property type="entry name" value="PKS_PP"/>
    <property type="match status" value="1"/>
</dbReference>
<evidence type="ECO:0000256" key="2">
    <source>
        <dbReference type="ARBA" id="ARBA00022553"/>
    </source>
</evidence>
<dbReference type="Gene3D" id="1.10.1200.10">
    <property type="entry name" value="ACP-like"/>
    <property type="match status" value="1"/>
</dbReference>
<dbReference type="SMART" id="SM00822">
    <property type="entry name" value="PKS_KR"/>
    <property type="match status" value="1"/>
</dbReference>
<dbReference type="Gene3D" id="3.30.70.3290">
    <property type="match status" value="1"/>
</dbReference>
<dbReference type="SUPFAM" id="SSF51735">
    <property type="entry name" value="NAD(P)-binding Rossmann-fold domains"/>
    <property type="match status" value="2"/>
</dbReference>
<dbReference type="InterPro" id="IPR020806">
    <property type="entry name" value="PKS_PP-bd"/>
</dbReference>
<dbReference type="Pfam" id="PF00550">
    <property type="entry name" value="PP-binding"/>
    <property type="match status" value="1"/>
</dbReference>
<dbReference type="GO" id="GO:0031177">
    <property type="term" value="F:phosphopantetheine binding"/>
    <property type="evidence" value="ECO:0007669"/>
    <property type="project" value="InterPro"/>
</dbReference>
<evidence type="ECO:0000256" key="3">
    <source>
        <dbReference type="ARBA" id="ARBA00022679"/>
    </source>
</evidence>
<evidence type="ECO:0000256" key="4">
    <source>
        <dbReference type="ARBA" id="ARBA00022857"/>
    </source>
</evidence>
<keyword evidence="2" id="KW-0597">Phosphoprotein</keyword>
<dbReference type="InterPro" id="IPR057326">
    <property type="entry name" value="KR_dom"/>
</dbReference>
<dbReference type="CDD" id="cd05274">
    <property type="entry name" value="KR_FAS_SDR_x"/>
    <property type="match status" value="1"/>
</dbReference>
<dbReference type="InterPro" id="IPR014043">
    <property type="entry name" value="Acyl_transferase_dom"/>
</dbReference>
<gene>
    <name evidence="6" type="primary">mbtD</name>
    <name evidence="6" type="ORF">MCNF_14790</name>
</gene>
<dbReference type="PANTHER" id="PTHR43775:SF37">
    <property type="entry name" value="SI:DKEY-61P9.11"/>
    <property type="match status" value="1"/>
</dbReference>
<dbReference type="InterPro" id="IPR013968">
    <property type="entry name" value="PKS_KR"/>
</dbReference>
<dbReference type="InterPro" id="IPR036736">
    <property type="entry name" value="ACP-like_sf"/>
</dbReference>
<keyword evidence="5" id="KW-0511">Multifunctional enzyme</keyword>
<dbReference type="GO" id="GO:0004312">
    <property type="term" value="F:fatty acid synthase activity"/>
    <property type="evidence" value="ECO:0007669"/>
    <property type="project" value="TreeGrafter"/>
</dbReference>
<protein>
    <submittedName>
        <fullName evidence="6">Polyketide synthase</fullName>
    </submittedName>
</protein>
<evidence type="ECO:0000256" key="1">
    <source>
        <dbReference type="ARBA" id="ARBA00022450"/>
    </source>
</evidence>
<reference evidence="6" key="1">
    <citation type="journal article" date="2019" name="Emerg. Microbes Infect.">
        <title>Comprehensive subspecies identification of 175 nontuberculous mycobacteria species based on 7547 genomic profiles.</title>
        <authorList>
            <person name="Matsumoto Y."/>
            <person name="Kinjo T."/>
            <person name="Motooka D."/>
            <person name="Nabeya D."/>
            <person name="Jung N."/>
            <person name="Uechi K."/>
            <person name="Horii T."/>
            <person name="Iida T."/>
            <person name="Fujita J."/>
            <person name="Nakamura S."/>
        </authorList>
    </citation>
    <scope>NUCLEOTIDE SEQUENCE [LARGE SCALE GENOMIC DNA]</scope>
    <source>
        <strain evidence="6">JCM 13671</strain>
    </source>
</reference>
<dbReference type="Gene3D" id="3.40.50.720">
    <property type="entry name" value="NAD(P)-binding Rossmann-like Domain"/>
    <property type="match status" value="1"/>
</dbReference>
<sequence length="967" mass="100903">MTRAETGPDGRTPVLISAHVEDLMARDAAAIHRFLDTDRGRTASVVDVAAHLLRTRRIRRHRTVIRAADRDELRAGLVAAANGAEHPLVSHSSASRPPRVAFVFPGQGGQHPGMGADAHRHLPGYRDAVDECVAAFAAAGHATPLRYLTEVDAPESFSEIEIQGGQFAHAVGLAAAWRSHGVTPDLTVGHSLGEIAAAYVAGTMDLTDAVTVVAARAGVVDRLTGSYAVAALGITADAARALIEDIPGWLELSVINASAAVAVSGDADAVAAAVERVRADGRLGTGITVNFPVHTSVLEPLRDWVQGQLPAAQFSESAVQFVGGTTGAVVAPGTGFVDYWYANLRHTVRFDHAVQAAIDCGAGVFVELSSHPALLHAIAERAGEAVLAGTGHRDHPLPQQLAANIAAVAVADPTYVWREFVTNGVPLQGFPNAPMRAGKLWAQREPLPPVTGLTVTAESWLPLPTPAPRDRPTVAVLPLGNPTSLAHGLNTVLGGATPEGAEILVVVAPDHGDSDVPEAAVALAKLVQDGLLRYVDQIGPSCRQVWLVTVGAEQTGIADPKPSPVAAALAAVHRSLGFEHPDQTFHHLDTVPGVPAEVVLDVVRTGGGELALRHVDGRPQLYRRDPKAFTASSVTAPDLALGGGLLDEVVITGGAGAIGLQYARHLAERGARRIVLLSRRAVDPTVCAALTEAHGTEVVSVPCDITDAAQLGAAAAQFGGQGASLIVHCAGLARFGTGDHLDTTAFIQALSAKVIGAVRIAEMWPHRPESRMLLCSSMSGVWGGHGHAAYAAANRMLDVVAHRVRATGRRCVSVRWGLWGDGGIVDAAEVANIERSGLRQMPAEQAIAASLRDHTVDPLVLAADPERLRIFLDSLDAPVPASAAEPAAPAADLSTADTVRAELAAVLSLPDPDVLDLNASLFDLGVDSLLALDLRKRLNRVMGRTVGLARLLGGITGAELVSDLERK</sequence>
<dbReference type="InterPro" id="IPR001227">
    <property type="entry name" value="Ac_transferase_dom_sf"/>
</dbReference>
<dbReference type="SUPFAM" id="SSF52151">
    <property type="entry name" value="FabD/lysophospholipase-like"/>
    <property type="match status" value="1"/>
</dbReference>
<dbReference type="SMART" id="SM00827">
    <property type="entry name" value="PKS_AT"/>
    <property type="match status" value="1"/>
</dbReference>
<dbReference type="InterPro" id="IPR016035">
    <property type="entry name" value="Acyl_Trfase/lysoPLipase"/>
</dbReference>
<evidence type="ECO:0000256" key="5">
    <source>
        <dbReference type="ARBA" id="ARBA00023268"/>
    </source>
</evidence>
<dbReference type="PROSITE" id="PS50075">
    <property type="entry name" value="CARRIER"/>
    <property type="match status" value="1"/>
</dbReference>
<dbReference type="RefSeq" id="WP_085151260.1">
    <property type="nucleotide sequence ID" value="NZ_AP022612.1"/>
</dbReference>
<keyword evidence="1" id="KW-0596">Phosphopantetheine</keyword>
<evidence type="ECO:0000313" key="6">
    <source>
        <dbReference type="EMBL" id="BBZ32874.1"/>
    </source>
</evidence>
<dbReference type="NCBIfam" id="NF037940">
    <property type="entry name" value="PKS_MbtD"/>
    <property type="match status" value="1"/>
</dbReference>
<reference evidence="6" key="2">
    <citation type="submission" date="2020-02" db="EMBL/GenBank/DDBJ databases">
        <authorList>
            <person name="Matsumoto Y."/>
            <person name="Motooka D."/>
            <person name="Nakamura S."/>
        </authorList>
    </citation>
    <scope>NUCLEOTIDE SEQUENCE</scope>
    <source>
        <strain evidence="6">JCM 13671</strain>
    </source>
</reference>
<dbReference type="InterPro" id="IPR006162">
    <property type="entry name" value="Ppantetheine_attach_site"/>
</dbReference>
<evidence type="ECO:0000313" key="7">
    <source>
        <dbReference type="Proteomes" id="UP000466931"/>
    </source>
</evidence>
<dbReference type="EMBL" id="AP022612">
    <property type="protein sequence ID" value="BBZ32874.1"/>
    <property type="molecule type" value="Genomic_DNA"/>
</dbReference>
<dbReference type="PANTHER" id="PTHR43775">
    <property type="entry name" value="FATTY ACID SYNTHASE"/>
    <property type="match status" value="1"/>
</dbReference>
<keyword evidence="3" id="KW-0808">Transferase</keyword>
<dbReference type="SUPFAM" id="SSF55048">
    <property type="entry name" value="Probable ACP-binding domain of malonyl-CoA ACP transacylase"/>
    <property type="match status" value="1"/>
</dbReference>
<dbReference type="Pfam" id="PF08659">
    <property type="entry name" value="KR"/>
    <property type="match status" value="1"/>
</dbReference>
<dbReference type="SUPFAM" id="SSF47336">
    <property type="entry name" value="ACP-like"/>
    <property type="match status" value="1"/>
</dbReference>
<dbReference type="GO" id="GO:0006633">
    <property type="term" value="P:fatty acid biosynthetic process"/>
    <property type="evidence" value="ECO:0007669"/>
    <property type="project" value="TreeGrafter"/>
</dbReference>